<dbReference type="AlphaFoldDB" id="A0A6A5YZ92"/>
<organism evidence="1 2">
    <name type="scientific">Lophiotrema nucula</name>
    <dbReference type="NCBI Taxonomy" id="690887"/>
    <lineage>
        <taxon>Eukaryota</taxon>
        <taxon>Fungi</taxon>
        <taxon>Dikarya</taxon>
        <taxon>Ascomycota</taxon>
        <taxon>Pezizomycotina</taxon>
        <taxon>Dothideomycetes</taxon>
        <taxon>Pleosporomycetidae</taxon>
        <taxon>Pleosporales</taxon>
        <taxon>Lophiotremataceae</taxon>
        <taxon>Lophiotrema</taxon>
    </lineage>
</organism>
<dbReference type="EMBL" id="ML977331">
    <property type="protein sequence ID" value="KAF2112499.1"/>
    <property type="molecule type" value="Genomic_DNA"/>
</dbReference>
<name>A0A6A5YZ92_9PLEO</name>
<reference evidence="1" key="1">
    <citation type="journal article" date="2020" name="Stud. Mycol.">
        <title>101 Dothideomycetes genomes: a test case for predicting lifestyles and emergence of pathogens.</title>
        <authorList>
            <person name="Haridas S."/>
            <person name="Albert R."/>
            <person name="Binder M."/>
            <person name="Bloem J."/>
            <person name="Labutti K."/>
            <person name="Salamov A."/>
            <person name="Andreopoulos B."/>
            <person name="Baker S."/>
            <person name="Barry K."/>
            <person name="Bills G."/>
            <person name="Bluhm B."/>
            <person name="Cannon C."/>
            <person name="Castanera R."/>
            <person name="Culley D."/>
            <person name="Daum C."/>
            <person name="Ezra D."/>
            <person name="Gonzalez J."/>
            <person name="Henrissat B."/>
            <person name="Kuo A."/>
            <person name="Liang C."/>
            <person name="Lipzen A."/>
            <person name="Lutzoni F."/>
            <person name="Magnuson J."/>
            <person name="Mondo S."/>
            <person name="Nolan M."/>
            <person name="Ohm R."/>
            <person name="Pangilinan J."/>
            <person name="Park H.-J."/>
            <person name="Ramirez L."/>
            <person name="Alfaro M."/>
            <person name="Sun H."/>
            <person name="Tritt A."/>
            <person name="Yoshinaga Y."/>
            <person name="Zwiers L.-H."/>
            <person name="Turgeon B."/>
            <person name="Goodwin S."/>
            <person name="Spatafora J."/>
            <person name="Crous P."/>
            <person name="Grigoriev I."/>
        </authorList>
    </citation>
    <scope>NUCLEOTIDE SEQUENCE</scope>
    <source>
        <strain evidence="1">CBS 627.86</strain>
    </source>
</reference>
<evidence type="ECO:0000313" key="2">
    <source>
        <dbReference type="Proteomes" id="UP000799770"/>
    </source>
</evidence>
<gene>
    <name evidence="1" type="ORF">BDV96DRAFT_580849</name>
</gene>
<sequence>MSGRELISDCRLDINADNLPALKHLEIYPDSLVCSERLRTPPLLKEFGGNPPPLLTTLKIDGLQYDFDIRHLSTITRLLSTLKELSLIRCDLKLCPKIVLLMSNILNYGSLAKFEMQINAGVLHPCDGWNILKIGPELNKVDPVYHRQELIDLAAHHKVPLIIPTVDELEEKLATEVTIFRAAIWFDWAPLARQNLGDYLEGLRNSNQAGT</sequence>
<keyword evidence="2" id="KW-1185">Reference proteome</keyword>
<accession>A0A6A5YZ92</accession>
<dbReference type="Proteomes" id="UP000799770">
    <property type="component" value="Unassembled WGS sequence"/>
</dbReference>
<protein>
    <submittedName>
        <fullName evidence="1">Uncharacterized protein</fullName>
    </submittedName>
</protein>
<evidence type="ECO:0000313" key="1">
    <source>
        <dbReference type="EMBL" id="KAF2112499.1"/>
    </source>
</evidence>
<proteinExistence type="predicted"/>